<sequence>MRSDHPPAVKPRPSAVIGPSRLLDLPDGTELWAGPPGQLLAAAQTRALTAAYLHILISNCPTDAHAPAYAQMVRSGHARRLLRRHAGLLSQAARAPGPDPAGTVLARADQLAVYLDELATAFPSPRVDAPNPGGTRPGSRGAGGGRRRGTDAAGRSDRPP</sequence>
<accession>A0ABU8TZY0</accession>
<feature type="region of interest" description="Disordered" evidence="1">
    <location>
        <begin position="1"/>
        <end position="20"/>
    </location>
</feature>
<dbReference type="Gene3D" id="1.10.860.10">
    <property type="entry name" value="DNAb Helicase, Chain A"/>
    <property type="match status" value="1"/>
</dbReference>
<evidence type="ECO:0000256" key="1">
    <source>
        <dbReference type="SAM" id="MobiDB-lite"/>
    </source>
</evidence>
<gene>
    <name evidence="2" type="ORF">WKI68_06180</name>
</gene>
<dbReference type="Proteomes" id="UP001382904">
    <property type="component" value="Unassembled WGS sequence"/>
</dbReference>
<comment type="caution">
    <text evidence="2">The sequence shown here is derived from an EMBL/GenBank/DDBJ whole genome shotgun (WGS) entry which is preliminary data.</text>
</comment>
<feature type="compositionally biased region" description="Basic and acidic residues" evidence="1">
    <location>
        <begin position="148"/>
        <end position="160"/>
    </location>
</feature>
<keyword evidence="3" id="KW-1185">Reference proteome</keyword>
<protein>
    <submittedName>
        <fullName evidence="2">Uncharacterized protein</fullName>
    </submittedName>
</protein>
<evidence type="ECO:0000313" key="3">
    <source>
        <dbReference type="Proteomes" id="UP001382904"/>
    </source>
</evidence>
<organism evidence="2 3">
    <name type="scientific">Streptomyces caledonius</name>
    <dbReference type="NCBI Taxonomy" id="3134107"/>
    <lineage>
        <taxon>Bacteria</taxon>
        <taxon>Bacillati</taxon>
        <taxon>Actinomycetota</taxon>
        <taxon>Actinomycetes</taxon>
        <taxon>Kitasatosporales</taxon>
        <taxon>Streptomycetaceae</taxon>
        <taxon>Streptomyces</taxon>
    </lineage>
</organism>
<proteinExistence type="predicted"/>
<reference evidence="2 3" key="1">
    <citation type="submission" date="2024-03" db="EMBL/GenBank/DDBJ databases">
        <title>Novel Streptomyces species of biotechnological and ecological value are a feature of Machair soil.</title>
        <authorList>
            <person name="Prole J.R."/>
            <person name="Goodfellow M."/>
            <person name="Allenby N."/>
            <person name="Ward A.C."/>
        </authorList>
    </citation>
    <scope>NUCLEOTIDE SEQUENCE [LARGE SCALE GENOMIC DNA]</scope>
    <source>
        <strain evidence="2 3">MS1.HAVA.3</strain>
    </source>
</reference>
<dbReference type="InterPro" id="IPR016136">
    <property type="entry name" value="DNA_helicase_N/primase_C"/>
</dbReference>
<feature type="region of interest" description="Disordered" evidence="1">
    <location>
        <begin position="122"/>
        <end position="160"/>
    </location>
</feature>
<name>A0ABU8TZY0_9ACTN</name>
<evidence type="ECO:0000313" key="2">
    <source>
        <dbReference type="EMBL" id="MEJ8641179.1"/>
    </source>
</evidence>
<dbReference type="EMBL" id="JBBKAM010000002">
    <property type="protein sequence ID" value="MEJ8641179.1"/>
    <property type="molecule type" value="Genomic_DNA"/>
</dbReference>